<dbReference type="PANTHER" id="PTHR33751">
    <property type="entry name" value="CBB3-TYPE CYTOCHROME C OXIDASE SUBUNIT FIXP"/>
    <property type="match status" value="1"/>
</dbReference>
<proteinExistence type="predicted"/>
<evidence type="ECO:0000313" key="9">
    <source>
        <dbReference type="EMBL" id="GAA0592105.1"/>
    </source>
</evidence>
<dbReference type="InterPro" id="IPR036909">
    <property type="entry name" value="Cyt_c-like_dom_sf"/>
</dbReference>
<gene>
    <name evidence="9" type="ORF">GCM10009416_33150</name>
</gene>
<protein>
    <submittedName>
        <fullName evidence="9">Cytochrome c</fullName>
    </submittedName>
</protein>
<feature type="domain" description="Cytochrome c" evidence="8">
    <location>
        <begin position="25"/>
        <end position="104"/>
    </location>
</feature>
<evidence type="ECO:0000313" key="10">
    <source>
        <dbReference type="Proteomes" id="UP001501588"/>
    </source>
</evidence>
<evidence type="ECO:0000256" key="2">
    <source>
        <dbReference type="ARBA" id="ARBA00022617"/>
    </source>
</evidence>
<feature type="chain" id="PRO_5047279000" evidence="7">
    <location>
        <begin position="19"/>
        <end position="112"/>
    </location>
</feature>
<keyword evidence="10" id="KW-1185">Reference proteome</keyword>
<evidence type="ECO:0000259" key="8">
    <source>
        <dbReference type="PROSITE" id="PS51007"/>
    </source>
</evidence>
<sequence length="112" mass="11507">MALAAALVFAGAAGLAPAQERAAAGDPRAGRRLAGGQCAACHGNDGIAVLPEAPNLAGQKAGYTAAQLRHYRSGERKHEQMTVVSQGLSDQQIADLAAWYEAIQVEATVPGR</sequence>
<evidence type="ECO:0000256" key="5">
    <source>
        <dbReference type="ARBA" id="ARBA00023004"/>
    </source>
</evidence>
<evidence type="ECO:0000256" key="4">
    <source>
        <dbReference type="ARBA" id="ARBA00022982"/>
    </source>
</evidence>
<dbReference type="Pfam" id="PF13442">
    <property type="entry name" value="Cytochrome_CBB3"/>
    <property type="match status" value="1"/>
</dbReference>
<dbReference type="SUPFAM" id="SSF46626">
    <property type="entry name" value="Cytochrome c"/>
    <property type="match status" value="1"/>
</dbReference>
<comment type="caution">
    <text evidence="9">The sequence shown here is derived from an EMBL/GenBank/DDBJ whole genome shotgun (WGS) entry which is preliminary data.</text>
</comment>
<dbReference type="PROSITE" id="PS51007">
    <property type="entry name" value="CYTC"/>
    <property type="match status" value="1"/>
</dbReference>
<keyword evidence="7" id="KW-0732">Signal</keyword>
<keyword evidence="4" id="KW-0249">Electron transport</keyword>
<dbReference type="PANTHER" id="PTHR33751:SF9">
    <property type="entry name" value="CYTOCHROME C4"/>
    <property type="match status" value="1"/>
</dbReference>
<dbReference type="Proteomes" id="UP001501588">
    <property type="component" value="Unassembled WGS sequence"/>
</dbReference>
<keyword evidence="2 6" id="KW-0349">Heme</keyword>
<dbReference type="InterPro" id="IPR050597">
    <property type="entry name" value="Cytochrome_c_Oxidase_Subunit"/>
</dbReference>
<name>A0ABP3QMV8_9PROT</name>
<organism evidence="9 10">
    <name type="scientific">Craurococcus roseus</name>
    <dbReference type="NCBI Taxonomy" id="77585"/>
    <lineage>
        <taxon>Bacteria</taxon>
        <taxon>Pseudomonadati</taxon>
        <taxon>Pseudomonadota</taxon>
        <taxon>Alphaproteobacteria</taxon>
        <taxon>Acetobacterales</taxon>
        <taxon>Acetobacteraceae</taxon>
        <taxon>Craurococcus</taxon>
    </lineage>
</organism>
<keyword evidence="5 6" id="KW-0408">Iron</keyword>
<dbReference type="EMBL" id="BAAAFZ010000052">
    <property type="protein sequence ID" value="GAA0592105.1"/>
    <property type="molecule type" value="Genomic_DNA"/>
</dbReference>
<evidence type="ECO:0000256" key="7">
    <source>
        <dbReference type="SAM" id="SignalP"/>
    </source>
</evidence>
<keyword evidence="3 6" id="KW-0479">Metal-binding</keyword>
<dbReference type="RefSeq" id="WP_343896484.1">
    <property type="nucleotide sequence ID" value="NZ_BAAAFZ010000052.1"/>
</dbReference>
<evidence type="ECO:0000256" key="1">
    <source>
        <dbReference type="ARBA" id="ARBA00022448"/>
    </source>
</evidence>
<dbReference type="Gene3D" id="1.10.760.10">
    <property type="entry name" value="Cytochrome c-like domain"/>
    <property type="match status" value="1"/>
</dbReference>
<keyword evidence="1" id="KW-0813">Transport</keyword>
<feature type="signal peptide" evidence="7">
    <location>
        <begin position="1"/>
        <end position="18"/>
    </location>
</feature>
<evidence type="ECO:0000256" key="3">
    <source>
        <dbReference type="ARBA" id="ARBA00022723"/>
    </source>
</evidence>
<dbReference type="InterPro" id="IPR009056">
    <property type="entry name" value="Cyt_c-like_dom"/>
</dbReference>
<accession>A0ABP3QMV8</accession>
<reference evidence="10" key="1">
    <citation type="journal article" date="2019" name="Int. J. Syst. Evol. Microbiol.">
        <title>The Global Catalogue of Microorganisms (GCM) 10K type strain sequencing project: providing services to taxonomists for standard genome sequencing and annotation.</title>
        <authorList>
            <consortium name="The Broad Institute Genomics Platform"/>
            <consortium name="The Broad Institute Genome Sequencing Center for Infectious Disease"/>
            <person name="Wu L."/>
            <person name="Ma J."/>
        </authorList>
    </citation>
    <scope>NUCLEOTIDE SEQUENCE [LARGE SCALE GENOMIC DNA]</scope>
    <source>
        <strain evidence="10">JCM 9933</strain>
    </source>
</reference>
<evidence type="ECO:0000256" key="6">
    <source>
        <dbReference type="PROSITE-ProRule" id="PRU00433"/>
    </source>
</evidence>